<dbReference type="Gene3D" id="3.40.50.1110">
    <property type="entry name" value="SGNH hydrolase"/>
    <property type="match status" value="1"/>
</dbReference>
<dbReference type="InterPro" id="IPR035669">
    <property type="entry name" value="SGNH_plant_lipase-like"/>
</dbReference>
<comment type="caution">
    <text evidence="5">The sequence shown here is derived from an EMBL/GenBank/DDBJ whole genome shotgun (WGS) entry which is preliminary data.</text>
</comment>
<evidence type="ECO:0000256" key="3">
    <source>
        <dbReference type="ARBA" id="ARBA00022801"/>
    </source>
</evidence>
<keyword evidence="4" id="KW-0325">Glycoprotein</keyword>
<dbReference type="PANTHER" id="PTHR22835">
    <property type="entry name" value="ZINC FINGER FYVE DOMAIN CONTAINING PROTEIN"/>
    <property type="match status" value="1"/>
</dbReference>
<evidence type="ECO:0000256" key="1">
    <source>
        <dbReference type="ARBA" id="ARBA00008668"/>
    </source>
</evidence>
<accession>A0AAD4NWY7</accession>
<reference evidence="5 6" key="1">
    <citation type="journal article" date="2021" name="Nat. Commun.">
        <title>Incipient diploidization of the medicinal plant Perilla within 10,000 years.</title>
        <authorList>
            <person name="Zhang Y."/>
            <person name="Shen Q."/>
            <person name="Leng L."/>
            <person name="Zhang D."/>
            <person name="Chen S."/>
            <person name="Shi Y."/>
            <person name="Ning Z."/>
            <person name="Chen S."/>
        </authorList>
    </citation>
    <scope>NUCLEOTIDE SEQUENCE [LARGE SCALE GENOMIC DNA]</scope>
    <source>
        <strain evidence="6">cv. PC099</strain>
    </source>
</reference>
<organism evidence="5 6">
    <name type="scientific">Perilla frutescens var. hirtella</name>
    <name type="common">Perilla citriodora</name>
    <name type="synonym">Perilla setoyensis</name>
    <dbReference type="NCBI Taxonomy" id="608512"/>
    <lineage>
        <taxon>Eukaryota</taxon>
        <taxon>Viridiplantae</taxon>
        <taxon>Streptophyta</taxon>
        <taxon>Embryophyta</taxon>
        <taxon>Tracheophyta</taxon>
        <taxon>Spermatophyta</taxon>
        <taxon>Magnoliopsida</taxon>
        <taxon>eudicotyledons</taxon>
        <taxon>Gunneridae</taxon>
        <taxon>Pentapetalae</taxon>
        <taxon>asterids</taxon>
        <taxon>lamiids</taxon>
        <taxon>Lamiales</taxon>
        <taxon>Lamiaceae</taxon>
        <taxon>Nepetoideae</taxon>
        <taxon>Elsholtzieae</taxon>
        <taxon>Perilla</taxon>
    </lineage>
</organism>
<dbReference type="Proteomes" id="UP001190926">
    <property type="component" value="Unassembled WGS sequence"/>
</dbReference>
<evidence type="ECO:0000313" key="5">
    <source>
        <dbReference type="EMBL" id="KAH6756223.1"/>
    </source>
</evidence>
<evidence type="ECO:0000256" key="4">
    <source>
        <dbReference type="ARBA" id="ARBA00023180"/>
    </source>
</evidence>
<dbReference type="EMBL" id="SDAM02029566">
    <property type="protein sequence ID" value="KAH6756223.1"/>
    <property type="molecule type" value="Genomic_DNA"/>
</dbReference>
<dbReference type="AlphaFoldDB" id="A0AAD4NWY7"/>
<keyword evidence="6" id="KW-1185">Reference proteome</keyword>
<protein>
    <submittedName>
        <fullName evidence="5">Uncharacterized protein</fullName>
    </submittedName>
</protein>
<dbReference type="InterPro" id="IPR036514">
    <property type="entry name" value="SGNH_hydro_sf"/>
</dbReference>
<dbReference type="SUPFAM" id="SSF52266">
    <property type="entry name" value="SGNH hydrolase"/>
    <property type="match status" value="1"/>
</dbReference>
<dbReference type="PANTHER" id="PTHR22835:SF677">
    <property type="entry name" value="ACETYLAJMALAN ESTERASE-LIKE"/>
    <property type="match status" value="1"/>
</dbReference>
<dbReference type="InterPro" id="IPR001087">
    <property type="entry name" value="GDSL"/>
</dbReference>
<keyword evidence="2" id="KW-0732">Signal</keyword>
<comment type="similarity">
    <text evidence="1">Belongs to the 'GDSL' lipolytic enzyme family.</text>
</comment>
<dbReference type="Pfam" id="PF00657">
    <property type="entry name" value="Lipase_GDSL"/>
    <property type="match status" value="1"/>
</dbReference>
<name>A0AAD4NWY7_PERFH</name>
<proteinExistence type="inferred from homology"/>
<keyword evidence="3" id="KW-0378">Hydrolase</keyword>
<evidence type="ECO:0000313" key="6">
    <source>
        <dbReference type="Proteomes" id="UP001190926"/>
    </source>
</evidence>
<dbReference type="CDD" id="cd01837">
    <property type="entry name" value="SGNH_plant_lipase_like"/>
    <property type="match status" value="1"/>
</dbReference>
<evidence type="ECO:0000256" key="2">
    <source>
        <dbReference type="ARBA" id="ARBA00022729"/>
    </source>
</evidence>
<sequence length="353" mass="38542">MSMIATYATNIKCPIQSLYQLGDSLSDTGNLVRILPVGPTLPSARPPYGETFPGRPTGRWSDGKLIIDFMAIAFGLPLLNPNLDRNASFRNGVNFAVAGATALNSSFFASRGIIVPPYVGSLCLQLASFRTYLASICSTPQECADNLERALVLVGEIGGNDINYALQQGKSLDEIQAYVPFINQAISHATREIIRAGASRVVVPGNFPIGCFPFTLSAFASNDSTAYDELGCLKSLNNLVLYQNNNLQVALNALRREFPDIAIIYADYYNVVRSIIRLAPVFGFDRTTLLKPCYRISQFIRQSPGFGGDPSVPVCPNPHRYIHWDGLHLTQEAYGRISQIVVDDIIAGIKCLP</sequence>
<dbReference type="GO" id="GO:0016788">
    <property type="term" value="F:hydrolase activity, acting on ester bonds"/>
    <property type="evidence" value="ECO:0007669"/>
    <property type="project" value="InterPro"/>
</dbReference>
<gene>
    <name evidence="5" type="ORF">C2S53_004322</name>
</gene>